<dbReference type="PANTHER" id="PTHR44329">
    <property type="entry name" value="SERINE/THREONINE-PROTEIN KINASE TNNI3K-RELATED"/>
    <property type="match status" value="1"/>
</dbReference>
<dbReference type="Pfam" id="PF07714">
    <property type="entry name" value="PK_Tyr_Ser-Thr"/>
    <property type="match status" value="1"/>
</dbReference>
<dbReference type="InterPro" id="IPR011009">
    <property type="entry name" value="Kinase-like_dom_sf"/>
</dbReference>
<sequence>MSEQLKDEIQEKYFDYSEFSILEQIGEGAYGKIFKAILNNQVVALKLLKPGLDENHITKERELFKNFAFHESIIKFYGITEDVENQTLFFVLRYANGGNLQDYLKKNKTTLGWSDKLNIAKNIAEGLNFLHSNKIIHRDFHSKNILVHEGRAMIADFGLSEHENVELEALTSLGMPAYIDPQCFENPFYISRKSDIYSFGVILWEISSCQQPFLGKDVYYIACNVHKGMREKPVEDTPKKYNQLYVDCWNYEPDKRPEASSVLETLQALVEQYDPMIETVNINDINNQNLDYFEIKSDITNQSPVIQVSINVVNPSIKSYKFKLSKEEKLDRVRNMILNEEKSNNIQFDYFVSKKNEPILHEEESNISLGSILRPSISNCFYIQIVDVWEKLIKMIEQGFIFKDDLIENAAKSAFKINKDKIKSEIFKINENSNLSERFNYEEEKQVCECKFDILCSRNLVSCKGSIILPWLSIFLGKSKESSKQTLKNQTTTDIFITKFKRAEIFISKEYVILTEEFKKKIENTLDSLKSYYEIIDDLREITKNYGCFYARHIVFGGAIIKEENAKYLTNSYLSFIGGGNLGDKPSLTTFMESLEDFKKWKIIEYSDIYPIFDLLDDALRKKVLDVLGYRILKADIKEIPFGHFSKKISYIYSLSPQLGELSKITNIKDCHIFASIMNQEDGVFSVRVEYIDENIPVIVVHNITYKSIRYEHPIKIGWIIVGQPNNFDFDFTQAKYPIVLKSKKYSVTSKVGKHYKVEIPKHSSCILSTCVLETTSITTKETLVVGAHIIPFSHSACIFVHDLKDEFVNDDGLLQKLKLFVCTIDADQECNAGQININWIKSKTQPLVFHGTGKEDSSIFPGNKNFNQDETLCNEELILVNQLFENCRNHGFLNVNSKEIIFKALNTPSLDSERIGYFLAP</sequence>
<keyword evidence="4" id="KW-1185">Reference proteome</keyword>
<dbReference type="GO" id="GO:0004674">
    <property type="term" value="F:protein serine/threonine kinase activity"/>
    <property type="evidence" value="ECO:0007669"/>
    <property type="project" value="TreeGrafter"/>
</dbReference>
<evidence type="ECO:0000256" key="1">
    <source>
        <dbReference type="PROSITE-ProRule" id="PRU10141"/>
    </source>
</evidence>
<dbReference type="InterPro" id="IPR017441">
    <property type="entry name" value="Protein_kinase_ATP_BS"/>
</dbReference>
<gene>
    <name evidence="3" type="ORF">F8M41_020063</name>
</gene>
<dbReference type="Gene3D" id="1.10.510.10">
    <property type="entry name" value="Transferase(Phosphotransferase) domain 1"/>
    <property type="match status" value="1"/>
</dbReference>
<dbReference type="Pfam" id="PF24209">
    <property type="entry name" value="DUF7431"/>
    <property type="match status" value="1"/>
</dbReference>
<evidence type="ECO:0000313" key="4">
    <source>
        <dbReference type="Proteomes" id="UP000439903"/>
    </source>
</evidence>
<dbReference type="InterPro" id="IPR000719">
    <property type="entry name" value="Prot_kinase_dom"/>
</dbReference>
<reference evidence="3 4" key="1">
    <citation type="journal article" date="2019" name="Environ. Microbiol.">
        <title>At the nexus of three kingdoms: the genome of the mycorrhizal fungus Gigaspora margarita provides insights into plant, endobacterial and fungal interactions.</title>
        <authorList>
            <person name="Venice F."/>
            <person name="Ghignone S."/>
            <person name="Salvioli di Fossalunga A."/>
            <person name="Amselem J."/>
            <person name="Novero M."/>
            <person name="Xianan X."/>
            <person name="Sedzielewska Toro K."/>
            <person name="Morin E."/>
            <person name="Lipzen A."/>
            <person name="Grigoriev I.V."/>
            <person name="Henrissat B."/>
            <person name="Martin F.M."/>
            <person name="Bonfante P."/>
        </authorList>
    </citation>
    <scope>NUCLEOTIDE SEQUENCE [LARGE SCALE GENOMIC DNA]</scope>
    <source>
        <strain evidence="3 4">BEG34</strain>
    </source>
</reference>
<dbReference type="OrthoDB" id="2418894at2759"/>
<feature type="binding site" evidence="1">
    <location>
        <position position="46"/>
    </location>
    <ligand>
        <name>ATP</name>
        <dbReference type="ChEBI" id="CHEBI:30616"/>
    </ligand>
</feature>
<name>A0A8H4B233_GIGMA</name>
<dbReference type="PANTHER" id="PTHR44329:SF289">
    <property type="entry name" value="SERINE_THREONINE-PROTEIN KINASE VIK"/>
    <property type="match status" value="1"/>
</dbReference>
<evidence type="ECO:0000259" key="2">
    <source>
        <dbReference type="PROSITE" id="PS50011"/>
    </source>
</evidence>
<protein>
    <submittedName>
        <fullName evidence="3">Kinase-like protein</fullName>
    </submittedName>
</protein>
<dbReference type="InterPro" id="IPR051681">
    <property type="entry name" value="Ser/Thr_Kinases-Pseudokinases"/>
</dbReference>
<keyword evidence="1" id="KW-0547">Nucleotide-binding</keyword>
<dbReference type="PROSITE" id="PS50011">
    <property type="entry name" value="PROTEIN_KINASE_DOM"/>
    <property type="match status" value="1"/>
</dbReference>
<evidence type="ECO:0000313" key="3">
    <source>
        <dbReference type="EMBL" id="KAF0553675.1"/>
    </source>
</evidence>
<keyword evidence="1" id="KW-0067">ATP-binding</keyword>
<organism evidence="3 4">
    <name type="scientific">Gigaspora margarita</name>
    <dbReference type="NCBI Taxonomy" id="4874"/>
    <lineage>
        <taxon>Eukaryota</taxon>
        <taxon>Fungi</taxon>
        <taxon>Fungi incertae sedis</taxon>
        <taxon>Mucoromycota</taxon>
        <taxon>Glomeromycotina</taxon>
        <taxon>Glomeromycetes</taxon>
        <taxon>Diversisporales</taxon>
        <taxon>Gigasporaceae</taxon>
        <taxon>Gigaspora</taxon>
    </lineage>
</organism>
<proteinExistence type="predicted"/>
<dbReference type="SUPFAM" id="SSF56112">
    <property type="entry name" value="Protein kinase-like (PK-like)"/>
    <property type="match status" value="1"/>
</dbReference>
<dbReference type="InterPro" id="IPR001245">
    <property type="entry name" value="Ser-Thr/Tyr_kinase_cat_dom"/>
</dbReference>
<dbReference type="AlphaFoldDB" id="A0A8H4B233"/>
<dbReference type="PRINTS" id="PR00109">
    <property type="entry name" value="TYRKINASE"/>
</dbReference>
<keyword evidence="3" id="KW-0808">Transferase</keyword>
<comment type="caution">
    <text evidence="3">The sequence shown here is derived from an EMBL/GenBank/DDBJ whole genome shotgun (WGS) entry which is preliminary data.</text>
</comment>
<dbReference type="Proteomes" id="UP000439903">
    <property type="component" value="Unassembled WGS sequence"/>
</dbReference>
<keyword evidence="3" id="KW-0418">Kinase</keyword>
<accession>A0A8H4B233</accession>
<dbReference type="EMBL" id="WTPW01000055">
    <property type="protein sequence ID" value="KAF0553675.1"/>
    <property type="molecule type" value="Genomic_DNA"/>
</dbReference>
<dbReference type="InterPro" id="IPR055854">
    <property type="entry name" value="DUF7431"/>
</dbReference>
<dbReference type="PROSITE" id="PS00107">
    <property type="entry name" value="PROTEIN_KINASE_ATP"/>
    <property type="match status" value="1"/>
</dbReference>
<dbReference type="GO" id="GO:0005524">
    <property type="term" value="F:ATP binding"/>
    <property type="evidence" value="ECO:0007669"/>
    <property type="project" value="UniProtKB-UniRule"/>
</dbReference>
<feature type="domain" description="Protein kinase" evidence="2">
    <location>
        <begin position="19"/>
        <end position="270"/>
    </location>
</feature>